<dbReference type="SFLD" id="SFLDS00029">
    <property type="entry name" value="Radical_SAM"/>
    <property type="match status" value="1"/>
</dbReference>
<dbReference type="PANTHER" id="PTHR43409">
    <property type="entry name" value="ANAEROBIC MAGNESIUM-PROTOPORPHYRIN IX MONOMETHYL ESTER CYCLASE-RELATED"/>
    <property type="match status" value="1"/>
</dbReference>
<proteinExistence type="predicted"/>
<dbReference type="SFLD" id="SFLDG01082">
    <property type="entry name" value="B12-binding_domain_containing"/>
    <property type="match status" value="1"/>
</dbReference>
<feature type="domain" description="Radical SAM core" evidence="6">
    <location>
        <begin position="195"/>
        <end position="425"/>
    </location>
</feature>
<gene>
    <name evidence="7" type="ORF">DLAC_04861</name>
</gene>
<keyword evidence="2" id="KW-0949">S-adenosyl-L-methionine</keyword>
<evidence type="ECO:0000313" key="7">
    <source>
        <dbReference type="EMBL" id="KYQ93970.1"/>
    </source>
</evidence>
<dbReference type="GO" id="GO:0046872">
    <property type="term" value="F:metal ion binding"/>
    <property type="evidence" value="ECO:0007669"/>
    <property type="project" value="UniProtKB-KW"/>
</dbReference>
<dbReference type="InterPro" id="IPR006638">
    <property type="entry name" value="Elp3/MiaA/NifB-like_rSAM"/>
</dbReference>
<evidence type="ECO:0000259" key="6">
    <source>
        <dbReference type="PROSITE" id="PS51918"/>
    </source>
</evidence>
<dbReference type="Gene3D" id="3.40.50.280">
    <property type="entry name" value="Cobalamin-binding domain"/>
    <property type="match status" value="1"/>
</dbReference>
<dbReference type="GO" id="GO:0003824">
    <property type="term" value="F:catalytic activity"/>
    <property type="evidence" value="ECO:0007669"/>
    <property type="project" value="InterPro"/>
</dbReference>
<keyword evidence="8" id="KW-1185">Reference proteome</keyword>
<dbReference type="GO" id="GO:0005829">
    <property type="term" value="C:cytosol"/>
    <property type="evidence" value="ECO:0007669"/>
    <property type="project" value="TreeGrafter"/>
</dbReference>
<evidence type="ECO:0000256" key="3">
    <source>
        <dbReference type="ARBA" id="ARBA00022723"/>
    </source>
</evidence>
<keyword evidence="3" id="KW-0479">Metal-binding</keyword>
<dbReference type="InterPro" id="IPR007197">
    <property type="entry name" value="rSAM"/>
</dbReference>
<name>A0A151ZJA7_TIELA</name>
<evidence type="ECO:0000256" key="1">
    <source>
        <dbReference type="ARBA" id="ARBA00001966"/>
    </source>
</evidence>
<dbReference type="InterPro" id="IPR058240">
    <property type="entry name" value="rSAM_sf"/>
</dbReference>
<dbReference type="SMART" id="SM00729">
    <property type="entry name" value="Elp3"/>
    <property type="match status" value="1"/>
</dbReference>
<comment type="caution">
    <text evidence="7">The sequence shown here is derived from an EMBL/GenBank/DDBJ whole genome shotgun (WGS) entry which is preliminary data.</text>
</comment>
<comment type="cofactor">
    <cofactor evidence="1">
        <name>[4Fe-4S] cluster</name>
        <dbReference type="ChEBI" id="CHEBI:49883"/>
    </cofactor>
</comment>
<evidence type="ECO:0000256" key="2">
    <source>
        <dbReference type="ARBA" id="ARBA00022691"/>
    </source>
</evidence>
<dbReference type="GO" id="GO:0051536">
    <property type="term" value="F:iron-sulfur cluster binding"/>
    <property type="evidence" value="ECO:0007669"/>
    <property type="project" value="UniProtKB-KW"/>
</dbReference>
<keyword evidence="4" id="KW-0408">Iron</keyword>
<evidence type="ECO:0000256" key="4">
    <source>
        <dbReference type="ARBA" id="ARBA00023004"/>
    </source>
</evidence>
<dbReference type="CDD" id="cd01335">
    <property type="entry name" value="Radical_SAM"/>
    <property type="match status" value="1"/>
</dbReference>
<accession>A0A151ZJA7</accession>
<dbReference type="InterPro" id="IPR023404">
    <property type="entry name" value="rSAM_horseshoe"/>
</dbReference>
<protein>
    <recommendedName>
        <fullName evidence="6">Radical SAM core domain-containing protein</fullName>
    </recommendedName>
</protein>
<dbReference type="PROSITE" id="PS51918">
    <property type="entry name" value="RADICAL_SAM"/>
    <property type="match status" value="1"/>
</dbReference>
<dbReference type="PANTHER" id="PTHR43409:SF16">
    <property type="entry name" value="SLR0320 PROTEIN"/>
    <property type="match status" value="1"/>
</dbReference>
<dbReference type="InParanoid" id="A0A151ZJA7"/>
<evidence type="ECO:0000313" key="8">
    <source>
        <dbReference type="Proteomes" id="UP000076078"/>
    </source>
</evidence>
<dbReference type="SUPFAM" id="SSF102114">
    <property type="entry name" value="Radical SAM enzymes"/>
    <property type="match status" value="1"/>
</dbReference>
<dbReference type="Pfam" id="PF04055">
    <property type="entry name" value="Radical_SAM"/>
    <property type="match status" value="1"/>
</dbReference>
<sequence>MFILENTFKRFYSIKNFNQTNKKLILISQDWTRPKDPPLSLGHASILANLKSNNIDVLEASWSVNAPEFSPKHISDFIIKNTQNTQTDVALGAFIWNEKSTKSILSDLKKANFPGRIILGGPQVSYVKKGLEQFYPEVDIFIRGYAETALVDFLKTEAVSEISVKGIHKVGCSDLGISATAALEELPSPFLTGLIQPQRFIRWETQRGCPFRCAFCQHRESDISTKRRQFSLTRILQEAEWITKNPIIQDVAILDPIFNSGPHYLSILDQLLKGKFTGKLSLQCRLEMVKKEFLEKITQLNQTAEIVLEFGLQTIHPLEQSIIDRPNNMKRAKEILLEIHKRQIKSEISLIFGLPHQTVDSFQKSIDFCLQHKVPVIRAFPLMLLRGTPLYYQKDQLGLIESNEIDPLAIDRLQDGIPHVVASPSFTYDDWKKMAQISESL</sequence>
<dbReference type="EMBL" id="LODT01000023">
    <property type="protein sequence ID" value="KYQ93970.1"/>
    <property type="molecule type" value="Genomic_DNA"/>
</dbReference>
<organism evidence="7 8">
    <name type="scientific">Tieghemostelium lacteum</name>
    <name type="common">Slime mold</name>
    <name type="synonym">Dictyostelium lacteum</name>
    <dbReference type="NCBI Taxonomy" id="361077"/>
    <lineage>
        <taxon>Eukaryota</taxon>
        <taxon>Amoebozoa</taxon>
        <taxon>Evosea</taxon>
        <taxon>Eumycetozoa</taxon>
        <taxon>Dictyostelia</taxon>
        <taxon>Dictyosteliales</taxon>
        <taxon>Raperosteliaceae</taxon>
        <taxon>Tieghemostelium</taxon>
    </lineage>
</organism>
<evidence type="ECO:0000256" key="5">
    <source>
        <dbReference type="ARBA" id="ARBA00023014"/>
    </source>
</evidence>
<dbReference type="InterPro" id="IPR051198">
    <property type="entry name" value="BchE-like"/>
</dbReference>
<dbReference type="AlphaFoldDB" id="A0A151ZJA7"/>
<dbReference type="OrthoDB" id="431409at2759"/>
<dbReference type="Gene3D" id="3.80.30.20">
    <property type="entry name" value="tm_1862 like domain"/>
    <property type="match status" value="1"/>
</dbReference>
<dbReference type="Proteomes" id="UP000076078">
    <property type="component" value="Unassembled WGS sequence"/>
</dbReference>
<reference evidence="7 8" key="1">
    <citation type="submission" date="2015-12" db="EMBL/GenBank/DDBJ databases">
        <title>Dictyostelia acquired genes for synthesis and detection of signals that induce cell-type specialization by lateral gene transfer from prokaryotes.</title>
        <authorList>
            <person name="Gloeckner G."/>
            <person name="Schaap P."/>
        </authorList>
    </citation>
    <scope>NUCLEOTIDE SEQUENCE [LARGE SCALE GENOMIC DNA]</scope>
    <source>
        <strain evidence="7 8">TK</strain>
    </source>
</reference>
<dbReference type="OMA" id="FIRWETQ"/>
<keyword evidence="5" id="KW-0411">Iron-sulfur</keyword>